<dbReference type="InterPro" id="IPR010559">
    <property type="entry name" value="Sig_transdc_His_kin_internal"/>
</dbReference>
<evidence type="ECO:0000259" key="1">
    <source>
        <dbReference type="Pfam" id="PF06580"/>
    </source>
</evidence>
<evidence type="ECO:0000313" key="3">
    <source>
        <dbReference type="Proteomes" id="UP000016511"/>
    </source>
</evidence>
<feature type="domain" description="Signal transduction histidine kinase internal region" evidence="1">
    <location>
        <begin position="4"/>
        <end position="35"/>
    </location>
</feature>
<dbReference type="STRING" id="649747.HMPREF0083_01887"/>
<feature type="non-terminal residue" evidence="2">
    <location>
        <position position="37"/>
    </location>
</feature>
<dbReference type="eggNOG" id="COG2972">
    <property type="taxonomic scope" value="Bacteria"/>
</dbReference>
<comment type="caution">
    <text evidence="2">The sequence shown here is derived from an EMBL/GenBank/DDBJ whole genome shotgun (WGS) entry which is preliminary data.</text>
</comment>
<dbReference type="AlphaFoldDB" id="U1X4Y0"/>
<dbReference type="HOGENOM" id="CLU_3352279_0_0_9"/>
<sequence>MGAAYLQAQIHPHFLFNTLNSIMALGDIDTEKMHELG</sequence>
<organism evidence="2 3">
    <name type="scientific">Aneurinibacillus aneurinilyticus ATCC 12856</name>
    <dbReference type="NCBI Taxonomy" id="649747"/>
    <lineage>
        <taxon>Bacteria</taxon>
        <taxon>Bacillati</taxon>
        <taxon>Bacillota</taxon>
        <taxon>Bacilli</taxon>
        <taxon>Bacillales</taxon>
        <taxon>Paenibacillaceae</taxon>
        <taxon>Aneurinibacillus group</taxon>
        <taxon>Aneurinibacillus</taxon>
    </lineage>
</organism>
<name>U1X4Y0_ANEAE</name>
<dbReference type="EMBL" id="AWSJ01000124">
    <property type="protein sequence ID" value="ERI10030.1"/>
    <property type="molecule type" value="Genomic_DNA"/>
</dbReference>
<reference evidence="2 3" key="1">
    <citation type="submission" date="2013-08" db="EMBL/GenBank/DDBJ databases">
        <authorList>
            <person name="Weinstock G."/>
            <person name="Sodergren E."/>
            <person name="Wylie T."/>
            <person name="Fulton L."/>
            <person name="Fulton R."/>
            <person name="Fronick C."/>
            <person name="O'Laughlin M."/>
            <person name="Godfrey J."/>
            <person name="Miner T."/>
            <person name="Herter B."/>
            <person name="Appelbaum E."/>
            <person name="Cordes M."/>
            <person name="Lek S."/>
            <person name="Wollam A."/>
            <person name="Pepin K.H."/>
            <person name="Palsikar V.B."/>
            <person name="Mitreva M."/>
            <person name="Wilson R.K."/>
        </authorList>
    </citation>
    <scope>NUCLEOTIDE SEQUENCE [LARGE SCALE GENOMIC DNA]</scope>
    <source>
        <strain evidence="2 3">ATCC 12856</strain>
    </source>
</reference>
<keyword evidence="3" id="KW-1185">Reference proteome</keyword>
<dbReference type="Pfam" id="PF06580">
    <property type="entry name" value="His_kinase"/>
    <property type="match status" value="1"/>
</dbReference>
<gene>
    <name evidence="2" type="ORF">HMPREF0083_01887</name>
</gene>
<dbReference type="GO" id="GO:0000155">
    <property type="term" value="F:phosphorelay sensor kinase activity"/>
    <property type="evidence" value="ECO:0007669"/>
    <property type="project" value="InterPro"/>
</dbReference>
<dbReference type="Proteomes" id="UP000016511">
    <property type="component" value="Unassembled WGS sequence"/>
</dbReference>
<accession>U1X4Y0</accession>
<proteinExistence type="predicted"/>
<protein>
    <recommendedName>
        <fullName evidence="1">Signal transduction histidine kinase internal region domain-containing protein</fullName>
    </recommendedName>
</protein>
<dbReference type="GO" id="GO:0016020">
    <property type="term" value="C:membrane"/>
    <property type="evidence" value="ECO:0007669"/>
    <property type="project" value="InterPro"/>
</dbReference>
<evidence type="ECO:0000313" key="2">
    <source>
        <dbReference type="EMBL" id="ERI10030.1"/>
    </source>
</evidence>